<feature type="domain" description="Schizont-infected cell agglutination extracellular beta" evidence="2">
    <location>
        <begin position="835"/>
        <end position="1008"/>
    </location>
</feature>
<feature type="domain" description="Schizont-infected cell agglutination C-terminal" evidence="3">
    <location>
        <begin position="2054"/>
        <end position="2189"/>
    </location>
</feature>
<dbReference type="PANTHER" id="PTHR45134:SF22">
    <property type="entry name" value="G-PROTEIN COUPLED RECEPTORS FAMILY 1 PROFILE DOMAIN-CONTAINING PROTEIN"/>
    <property type="match status" value="1"/>
</dbReference>
<feature type="domain" description="Schizont-infected cell agglutination extracellular alpha" evidence="4">
    <location>
        <begin position="6"/>
        <end position="153"/>
    </location>
</feature>
<gene>
    <name evidence="5" type="ORF">PKNA1_C2_0940500</name>
</gene>
<name>A0A193QQB3_PLAKH</name>
<feature type="domain" description="Schizont-infected cell agglutination extracellular beta" evidence="2">
    <location>
        <begin position="1267"/>
        <end position="1444"/>
    </location>
</feature>
<evidence type="ECO:0000256" key="1">
    <source>
        <dbReference type="SAM" id="Phobius"/>
    </source>
</evidence>
<keyword evidence="1" id="KW-0812">Transmembrane</keyword>
<protein>
    <submittedName>
        <fullName evidence="5">SICAvar, type I</fullName>
    </submittedName>
</protein>
<sequence length="2191" mass="244691">MSCGGLKETMEKMFDELRTYLDVLKHSDSAATACKDLVDPRASSGLNHVKEICKVLVKTVYWMGNLQSDGKKKNRVTKEDDWKQYLKCVIGNEVILRVLGNKCKAKELMKVISDTMKKGGSQGNGASGSSICSWVNAHDIDYMNQIIGTEMQEFINKAKKGTKNGGTEGFVNIVSWMPCEGDDKKKEELDQKAKPCHSDRIMDLLEGGMSAKLRTVIDPIEKAKDCIQQKKDGNDKLCERLKCMEYLWNKTDPSAAQGNNTFWNENSGEVKKLWEELSGAMTKNDTNGNEDCNKLQNPSDKTACNYLHAGFEELYKKPSSPTGDDGILSKNNPSFRQTMGCFLLHAYAKHMKEKATCLIDEGISKAFTLGEGLSANGIKCKWDENNTWENCTIKEGSSQNETEVKNKLNDIVTKDDSKIVEMAKVVNTMDSLCDGVQCVGKRWLKEIKKKPKPGTALTKDDWKDFWEEEVKVKLNSLFNGAPTAGSSGTTDTYCTGIPGSDNANEEACRHMAKLLNHMYTTTNGSPNKYSDQIINCLLLNAYAKKLKDEAKKKGFCSIDEGIEKAFANAGKDKSGSGFSCQWKENDYEKCSITTSATTTENNVKTNVESLFSKNKQTEDPQIQQTLINFNKNNTLCERVKCAAKWYKDTTGKEKFWEEYVKGKLSSVLSDTAVSNGGTTDYCKNGSLDNANKEACKLFTAKLELMYKNQNGSAGNNKLSDQIIQCSLLKAYAEKLKDKAQKEGYCDIESGLKEAFEQSSAIMNNGASQCGTGTNDNKCFECKWDDNTMNDLNGCTTGSNNDNVKDKVESTLEVHDQTKDPQIQQTLTNINNKNPLCRRLQCLASRVHALTTSSTHGASTTSAKDFWTEKGEVATLWKELSDAMKGKGKNGNEECNNLTTPSEKTACKFLHGGFQELYKDTAGTPSPSGGDNKLLSNPSFRQTMGCFLLHAYAKHMKEKATCLIDEGIEKAFELGEKLSSNGTNDNCKGGKTCIPCKLADNAQLGSCQITTNGANGQATGLNDKVEDKLKTIVHKDKDPNIRTMLTKINEMKTLCDRVQCVSEKWLRVKKNKMNGESLSEDDWNEMWTEVQTQVTELDKNIGTNKDDTEADGLCKDVQCTHGNADGCVSKDTCKLIVKALMDIHKIKKEGTGSEAEQENNRIFKSTMRCVILNAFAQKLRERAEKGGYACAVQRGIEEAFNVGGTQRNTWCRGSGKDDGSCEECERRECTGSRIGGKTYLWTEVMNKLNTNTNTKVQSTLSEIKKKVTLCDRVNCIANWYHKEKGQGKGEEKFWTEHVKALWEELSEAMKGKGNDNGNGVCAMMGENGTEERDATDPERKACNYLHAGLKALYNNSSTATTTLSPSSTRKDNQVLNHKPFRRTMGCLLLHAYAKKMKDEAKCEIEAGIKKAFLNAGSCNGGAGSSGKKPCVPCQWDENILETCQITTNGTPEKVEKKLEHVESDINKTSTTNLTEINKTESLCDYIKCAGPKWFKKNQGKNGGAATNKTWCEFWDTGVKPTLQNMFQHIASEGQKNGSKTNPVCEQFGDGNNDSVERKACNHITAGLQHIKDIQPSGRNGQDNHLLERAVGCIALNMYADQIINEAKDKCPIDENKIKAMFDDWNKKYNKSSSSTSCNSVSGGNNNGCFVCKREKSYEVCQLSVEDALVETSIPSPNGQNCEKNKTEAIKVQDQMKNLLNNEDDQSQPQSNSTIKSNIGTTLSTITNMTSSFCTQIQCAAKKYYVKKKNNPNAKSSDVSWVRKPTSITTTYIHIYTHIYVYVYISIYVHICICIYVYMYMYIYVYMYMYMYICICIYICIYVYMYICIHIHIYFYLASFFFYDQSAIYNDAATELAELLKDMNNPTKQKNVDKYCDNDANWKNLGHKEKHTNKAACLLFAAGLEHIYTHGNDQKKGPSFVQTMGCLFLKEYAKQLKELANKEKKHKVHPRCSVDSGIDHAFSKSNIIMNDTPPCSNGNNSCFVCTQDDYNNCQIGKDEVKPKVEAIFKDQRNKEHMQQTLENTVCPILLTDILTPFLPLAPVSIGLSAMAYYLWKYFGPLGKGGARFRRSPAEIPGSSVQEQVLDHVQQDSSHEYRLVKERKPRSAPTRTKRSGPVNRRTIIEIHFEVLDECQKGDTQLAQKDFLELLVQEFMGSELMEEEQVSKEEVPMESVPMELVPIEEVPSLGSGLLV</sequence>
<dbReference type="InterPro" id="IPR024288">
    <property type="entry name" value="SICA_C"/>
</dbReference>
<feature type="domain" description="Schizont-infected cell agglutination extracellular beta" evidence="2">
    <location>
        <begin position="236"/>
        <end position="393"/>
    </location>
</feature>
<proteinExistence type="predicted"/>
<dbReference type="Pfam" id="PF12887">
    <property type="entry name" value="SICA_alpha"/>
    <property type="match status" value="1"/>
</dbReference>
<dbReference type="InterPro" id="IPR024290">
    <property type="entry name" value="SICA_extracell_a"/>
</dbReference>
<feature type="transmembrane region" description="Helical" evidence="1">
    <location>
        <begin position="1808"/>
        <end position="1835"/>
    </location>
</feature>
<dbReference type="Proteomes" id="UP000182128">
    <property type="component" value="Unassembled WGS sequence"/>
</dbReference>
<evidence type="ECO:0000313" key="6">
    <source>
        <dbReference type="Proteomes" id="UP000182128"/>
    </source>
</evidence>
<feature type="domain" description="Schizont-infected cell agglutination extracellular beta" evidence="2">
    <location>
        <begin position="1480"/>
        <end position="1660"/>
    </location>
</feature>
<feature type="domain" description="Schizont-infected cell agglutination extracellular beta" evidence="2">
    <location>
        <begin position="1052"/>
        <end position="1226"/>
    </location>
</feature>
<evidence type="ECO:0000313" key="5">
    <source>
        <dbReference type="EMBL" id="SBO20441.1"/>
    </source>
</evidence>
<dbReference type="EMBL" id="CWHQ02000002">
    <property type="protein sequence ID" value="SBO20441.1"/>
    <property type="molecule type" value="Genomic_DNA"/>
</dbReference>
<evidence type="ECO:0000259" key="3">
    <source>
        <dbReference type="Pfam" id="PF12879"/>
    </source>
</evidence>
<organism evidence="5 6">
    <name type="scientific">Plasmodium knowlesi (strain H)</name>
    <dbReference type="NCBI Taxonomy" id="5851"/>
    <lineage>
        <taxon>Eukaryota</taxon>
        <taxon>Sar</taxon>
        <taxon>Alveolata</taxon>
        <taxon>Apicomplexa</taxon>
        <taxon>Aconoidasida</taxon>
        <taxon>Haemosporida</taxon>
        <taxon>Plasmodiidae</taxon>
        <taxon>Plasmodium</taxon>
        <taxon>Plasmodium (Plasmodium)</taxon>
    </lineage>
</organism>
<feature type="domain" description="Schizont-infected cell agglutination extracellular beta" evidence="2">
    <location>
        <begin position="1846"/>
        <end position="1993"/>
    </location>
</feature>
<dbReference type="Pfam" id="PF12878">
    <property type="entry name" value="SICA_beta"/>
    <property type="match status" value="8"/>
</dbReference>
<feature type="domain" description="Schizont-infected cell agglutination extracellular beta" evidence="2">
    <location>
        <begin position="634"/>
        <end position="790"/>
    </location>
</feature>
<keyword evidence="1" id="KW-1133">Transmembrane helix</keyword>
<feature type="transmembrane region" description="Helical" evidence="1">
    <location>
        <begin position="1777"/>
        <end position="1796"/>
    </location>
</feature>
<dbReference type="PANTHER" id="PTHR45134">
    <property type="entry name" value="OS08G0543275 PROTEIN"/>
    <property type="match status" value="1"/>
</dbReference>
<evidence type="ECO:0000259" key="4">
    <source>
        <dbReference type="Pfam" id="PF12887"/>
    </source>
</evidence>
<evidence type="ECO:0000259" key="2">
    <source>
        <dbReference type="Pfam" id="PF12878"/>
    </source>
</evidence>
<dbReference type="Pfam" id="PF12879">
    <property type="entry name" value="SICA_C"/>
    <property type="match status" value="1"/>
</dbReference>
<dbReference type="InterPro" id="IPR024285">
    <property type="entry name" value="SICA_extracell_b"/>
</dbReference>
<feature type="domain" description="Schizont-infected cell agglutination extracellular beta" evidence="2">
    <location>
        <begin position="431"/>
        <end position="592"/>
    </location>
</feature>
<keyword evidence="1" id="KW-0472">Membrane</keyword>
<reference evidence="6" key="1">
    <citation type="submission" date="2016-05" db="EMBL/GenBank/DDBJ databases">
        <authorList>
            <person name="Sharaf H."/>
        </authorList>
    </citation>
    <scope>NUCLEOTIDE SEQUENCE [LARGE SCALE GENOMIC DNA]</scope>
    <source>
        <strain evidence="6">H</strain>
    </source>
</reference>
<accession>A0A193QQB3</accession>